<name>A0ABM7VXJ9_9ENTR</name>
<accession>A0ABM7VXJ9</accession>
<dbReference type="PANTHER" id="PTHR32305:SF15">
    <property type="entry name" value="PROTEIN RHSA-RELATED"/>
    <property type="match status" value="1"/>
</dbReference>
<sequence length="168" mass="19502">MWWQACKKAGDDTFLWEGFRLLQEVHDDVPLTYVYSDAESYEPLARIDGTKDPDIFWFHCQPNGTPERMTDREGDIRWEGQNSAWGKLLHESIPQETGYAQNLRMQGQYLDRETGLHYNLFRYYDPDSGRFTQQDPIGLAGGLNLYQYAPNPLSWSDPLGLTCKLTNQ</sequence>
<dbReference type="PANTHER" id="PTHR32305">
    <property type="match status" value="1"/>
</dbReference>
<dbReference type="PRINTS" id="PR00394">
    <property type="entry name" value="RHSPROTEIN"/>
</dbReference>
<dbReference type="InterPro" id="IPR022385">
    <property type="entry name" value="Rhs_assc_core"/>
</dbReference>
<gene>
    <name evidence="3" type="ORF">PDTA9734_31600</name>
</gene>
<evidence type="ECO:0000259" key="2">
    <source>
        <dbReference type="Pfam" id="PF03527"/>
    </source>
</evidence>
<dbReference type="Proteomes" id="UP001320460">
    <property type="component" value="Chromosome"/>
</dbReference>
<reference evidence="3 4" key="1">
    <citation type="submission" date="2021-12" db="EMBL/GenBank/DDBJ databases">
        <title>Complete genome sequence of Phytobacter diazotrophicus TA9734.</title>
        <authorList>
            <person name="Kubota H."/>
            <person name="Nakayama Y."/>
            <person name="Ariyoshi T."/>
        </authorList>
    </citation>
    <scope>NUCLEOTIDE SEQUENCE [LARGE SCALE GENOMIC DNA]</scope>
    <source>
        <strain evidence="3 4">TA9734</strain>
    </source>
</reference>
<dbReference type="Pfam" id="PF03527">
    <property type="entry name" value="RHS"/>
    <property type="match status" value="1"/>
</dbReference>
<organism evidence="3 4">
    <name type="scientific">Phytobacter diazotrophicus</name>
    <dbReference type="NCBI Taxonomy" id="395631"/>
    <lineage>
        <taxon>Bacteria</taxon>
        <taxon>Pseudomonadati</taxon>
        <taxon>Pseudomonadota</taxon>
        <taxon>Gammaproteobacteria</taxon>
        <taxon>Enterobacterales</taxon>
        <taxon>Enterobacteriaceae</taxon>
        <taxon>Phytobacter</taxon>
    </lineage>
</organism>
<dbReference type="InterPro" id="IPR001826">
    <property type="entry name" value="RHS"/>
</dbReference>
<comment type="similarity">
    <text evidence="1">Belongs to the RHS family.</text>
</comment>
<dbReference type="EMBL" id="AP025334">
    <property type="protein sequence ID" value="BDD51673.1"/>
    <property type="molecule type" value="Genomic_DNA"/>
</dbReference>
<feature type="domain" description="RHS protein conserved region" evidence="2">
    <location>
        <begin position="55"/>
        <end position="91"/>
    </location>
</feature>
<dbReference type="NCBIfam" id="TIGR03696">
    <property type="entry name" value="Rhs_assc_core"/>
    <property type="match status" value="1"/>
</dbReference>
<protein>
    <recommendedName>
        <fullName evidence="2">RHS protein conserved region domain-containing protein</fullName>
    </recommendedName>
</protein>
<evidence type="ECO:0000313" key="3">
    <source>
        <dbReference type="EMBL" id="BDD51673.1"/>
    </source>
</evidence>
<keyword evidence="4" id="KW-1185">Reference proteome</keyword>
<proteinExistence type="inferred from homology"/>
<dbReference type="Gene3D" id="2.180.10.10">
    <property type="entry name" value="RHS repeat-associated core"/>
    <property type="match status" value="1"/>
</dbReference>
<evidence type="ECO:0000313" key="4">
    <source>
        <dbReference type="Proteomes" id="UP001320460"/>
    </source>
</evidence>
<dbReference type="InterPro" id="IPR050708">
    <property type="entry name" value="T6SS_VgrG/RHS"/>
</dbReference>
<evidence type="ECO:0000256" key="1">
    <source>
        <dbReference type="ARBA" id="ARBA00009455"/>
    </source>
</evidence>